<comment type="caution">
    <text evidence="1">The sequence shown here is derived from an EMBL/GenBank/DDBJ whole genome shotgun (WGS) entry which is preliminary data.</text>
</comment>
<organism evidence="1 2">
    <name type="scientific">Micromonospora pisi</name>
    <dbReference type="NCBI Taxonomy" id="589240"/>
    <lineage>
        <taxon>Bacteria</taxon>
        <taxon>Bacillati</taxon>
        <taxon>Actinomycetota</taxon>
        <taxon>Actinomycetes</taxon>
        <taxon>Micromonosporales</taxon>
        <taxon>Micromonosporaceae</taxon>
        <taxon>Micromonospora</taxon>
    </lineage>
</organism>
<accession>A0A495JBW8</accession>
<keyword evidence="2" id="KW-1185">Reference proteome</keyword>
<evidence type="ECO:0000313" key="2">
    <source>
        <dbReference type="Proteomes" id="UP000277671"/>
    </source>
</evidence>
<name>A0A495JBW8_9ACTN</name>
<proteinExistence type="predicted"/>
<evidence type="ECO:0000313" key="1">
    <source>
        <dbReference type="EMBL" id="RKR86510.1"/>
    </source>
</evidence>
<reference evidence="1 2" key="1">
    <citation type="submission" date="2018-10" db="EMBL/GenBank/DDBJ databases">
        <title>Sequencing the genomes of 1000 actinobacteria strains.</title>
        <authorList>
            <person name="Klenk H.-P."/>
        </authorList>
    </citation>
    <scope>NUCLEOTIDE SEQUENCE [LARGE SCALE GENOMIC DNA]</scope>
    <source>
        <strain evidence="1 2">DSM 45175</strain>
    </source>
</reference>
<dbReference type="Proteomes" id="UP000277671">
    <property type="component" value="Unassembled WGS sequence"/>
</dbReference>
<sequence length="32" mass="3544">MPVPTAAREVRFALLAHVMGQSSVDQNIDNYL</sequence>
<dbReference type="EMBL" id="RBKT01000001">
    <property type="protein sequence ID" value="RKR86510.1"/>
    <property type="molecule type" value="Genomic_DNA"/>
</dbReference>
<protein>
    <submittedName>
        <fullName evidence="1">Uncharacterized protein</fullName>
    </submittedName>
</protein>
<gene>
    <name evidence="1" type="ORF">BDK92_0740</name>
</gene>
<dbReference type="AlphaFoldDB" id="A0A495JBW8"/>